<dbReference type="EC" id="3.5.1.-" evidence="5"/>
<dbReference type="InterPro" id="IPR002933">
    <property type="entry name" value="Peptidase_M20"/>
</dbReference>
<dbReference type="KEGG" id="uru:DSM104443_00557"/>
<dbReference type="PIRSF" id="PIRSF005962">
    <property type="entry name" value="Pept_M20D_amidohydro"/>
    <property type="match status" value="1"/>
</dbReference>
<evidence type="ECO:0000313" key="5">
    <source>
        <dbReference type="EMBL" id="QJR09513.1"/>
    </source>
</evidence>
<dbReference type="Proteomes" id="UP000501534">
    <property type="component" value="Chromosome"/>
</dbReference>
<feature type="binding site" evidence="3">
    <location>
        <position position="390"/>
    </location>
    <ligand>
        <name>Mn(2+)</name>
        <dbReference type="ChEBI" id="CHEBI:29035"/>
        <label>2</label>
    </ligand>
</feature>
<keyword evidence="3" id="KW-0479">Metal-binding</keyword>
<feature type="binding site" evidence="3">
    <location>
        <position position="188"/>
    </location>
    <ligand>
        <name>Mn(2+)</name>
        <dbReference type="ChEBI" id="CHEBI:29035"/>
        <label>2</label>
    </ligand>
</feature>
<evidence type="ECO:0000256" key="1">
    <source>
        <dbReference type="ARBA" id="ARBA00006153"/>
    </source>
</evidence>
<dbReference type="GO" id="GO:0016787">
    <property type="term" value="F:hydrolase activity"/>
    <property type="evidence" value="ECO:0007669"/>
    <property type="project" value="UniProtKB-KW"/>
</dbReference>
<sequence>MNAPDRAFPFDEAIATAAEKIEAKVIAWRRDLHQNPELGNREFRTSKLLAAHLRSLPGIEVQEKIAHTGVIGVLKGGQPGPVVALRADIDALPVKELVDVPFKSQVTTEWNGAQCGVMHACGHDAHTSILMGVAEILSGMRDKIPGTVKFIFQPAEEGAPDEEEGGAQLMIKEAALKNPDVQAIFGLHVTSNHHTGQVGYRVGPMMASSDKFKVFVKGVQTHGAQPWRGVDPIVTSAQIVMGLQQIVSRKMDIAKEPSVVTVGSIHGGNRDNIIPDDVSMEGTIRTFDEQQRDSIHEHVKRISEMIAAAGGAKASVSIKRGYDVTVNHPALTEWAIPTLGRIAGEKNVGVVDKVCGAEDFSFFQKEVPGLFYRLGCTPATTAINDSAPGHSPRFYLDENCLKLGVKLQCALTLDWLSANQ</sequence>
<dbReference type="Pfam" id="PF01546">
    <property type="entry name" value="Peptidase_M20"/>
    <property type="match status" value="1"/>
</dbReference>
<protein>
    <submittedName>
        <fullName evidence="5">N-acetylcysteine deacetylase</fullName>
        <ecNumber evidence="5">3.5.1.-</ecNumber>
    </submittedName>
</protein>
<reference evidence="5 6" key="1">
    <citation type="submission" date="2020-04" db="EMBL/GenBank/DDBJ databases">
        <title>Usitatibacter rugosus gen. nov., sp. nov. and Usitatibacter palustris sp. nov., novel members of Usitatibacteraceae fam. nov. within the order Nitrosomonadales isolated from soil.</title>
        <authorList>
            <person name="Huber K.J."/>
            <person name="Neumann-Schaal M."/>
            <person name="Geppert A."/>
            <person name="Luckner M."/>
            <person name="Wanner G."/>
            <person name="Overmann J."/>
        </authorList>
    </citation>
    <scope>NUCLEOTIDE SEQUENCE [LARGE SCALE GENOMIC DNA]</scope>
    <source>
        <strain evidence="5 6">0125_3</strain>
    </source>
</reference>
<dbReference type="Pfam" id="PF07687">
    <property type="entry name" value="M20_dimer"/>
    <property type="match status" value="1"/>
</dbReference>
<gene>
    <name evidence="5" type="primary">scmP_1</name>
    <name evidence="5" type="ORF">DSM104443_00557</name>
</gene>
<proteinExistence type="inferred from homology"/>
<dbReference type="PANTHER" id="PTHR11014:SF63">
    <property type="entry name" value="METALLOPEPTIDASE, PUTATIVE (AFU_ORTHOLOGUE AFUA_6G09600)-RELATED"/>
    <property type="match status" value="1"/>
</dbReference>
<dbReference type="InterPro" id="IPR036264">
    <property type="entry name" value="Bact_exopeptidase_dim_dom"/>
</dbReference>
<feature type="binding site" evidence="3">
    <location>
        <position position="121"/>
    </location>
    <ligand>
        <name>Mn(2+)</name>
        <dbReference type="ChEBI" id="CHEBI:29035"/>
        <label>2</label>
    </ligand>
</feature>
<dbReference type="FunFam" id="3.30.70.360:FF:000014">
    <property type="entry name" value="N-acyl-L-amino acid amidohydrolase"/>
    <property type="match status" value="1"/>
</dbReference>
<evidence type="ECO:0000259" key="4">
    <source>
        <dbReference type="Pfam" id="PF07687"/>
    </source>
</evidence>
<dbReference type="SUPFAM" id="SSF53187">
    <property type="entry name" value="Zn-dependent exopeptidases"/>
    <property type="match status" value="1"/>
</dbReference>
<dbReference type="AlphaFoldDB" id="A0A6M4GT94"/>
<feature type="binding site" evidence="3">
    <location>
        <position position="157"/>
    </location>
    <ligand>
        <name>Mn(2+)</name>
        <dbReference type="ChEBI" id="CHEBI:29035"/>
        <label>2</label>
    </ligand>
</feature>
<dbReference type="Gene3D" id="3.30.70.360">
    <property type="match status" value="1"/>
</dbReference>
<keyword evidence="2 5" id="KW-0378">Hydrolase</keyword>
<comment type="similarity">
    <text evidence="1">Belongs to the peptidase M20 family.</text>
</comment>
<dbReference type="InterPro" id="IPR017439">
    <property type="entry name" value="Amidohydrolase"/>
</dbReference>
<dbReference type="Gene3D" id="3.40.630.10">
    <property type="entry name" value="Zn peptidases"/>
    <property type="match status" value="1"/>
</dbReference>
<evidence type="ECO:0000256" key="2">
    <source>
        <dbReference type="ARBA" id="ARBA00022801"/>
    </source>
</evidence>
<evidence type="ECO:0000313" key="6">
    <source>
        <dbReference type="Proteomes" id="UP000501534"/>
    </source>
</evidence>
<dbReference type="EMBL" id="CP053069">
    <property type="protein sequence ID" value="QJR09513.1"/>
    <property type="molecule type" value="Genomic_DNA"/>
</dbReference>
<name>A0A6M4GT94_9PROT</name>
<dbReference type="SUPFAM" id="SSF55031">
    <property type="entry name" value="Bacterial exopeptidase dimerisation domain"/>
    <property type="match status" value="1"/>
</dbReference>
<feature type="binding site" evidence="3">
    <location>
        <position position="123"/>
    </location>
    <ligand>
        <name>Mn(2+)</name>
        <dbReference type="ChEBI" id="CHEBI:29035"/>
        <label>2</label>
    </ligand>
</feature>
<evidence type="ECO:0000256" key="3">
    <source>
        <dbReference type="PIRSR" id="PIRSR005962-1"/>
    </source>
</evidence>
<keyword evidence="3" id="KW-0464">Manganese</keyword>
<dbReference type="GO" id="GO:0046872">
    <property type="term" value="F:metal ion binding"/>
    <property type="evidence" value="ECO:0007669"/>
    <property type="project" value="UniProtKB-KW"/>
</dbReference>
<keyword evidence="6" id="KW-1185">Reference proteome</keyword>
<dbReference type="InterPro" id="IPR011650">
    <property type="entry name" value="Peptidase_M20_dimer"/>
</dbReference>
<organism evidence="5 6">
    <name type="scientific">Usitatibacter rugosus</name>
    <dbReference type="NCBI Taxonomy" id="2732067"/>
    <lineage>
        <taxon>Bacteria</taxon>
        <taxon>Pseudomonadati</taxon>
        <taxon>Pseudomonadota</taxon>
        <taxon>Betaproteobacteria</taxon>
        <taxon>Nitrosomonadales</taxon>
        <taxon>Usitatibacteraceae</taxon>
        <taxon>Usitatibacter</taxon>
    </lineage>
</organism>
<dbReference type="NCBIfam" id="TIGR01891">
    <property type="entry name" value="amidohydrolases"/>
    <property type="match status" value="1"/>
</dbReference>
<comment type="cofactor">
    <cofactor evidence="3">
        <name>Mn(2+)</name>
        <dbReference type="ChEBI" id="CHEBI:29035"/>
    </cofactor>
    <text evidence="3">The Mn(2+) ion enhances activity.</text>
</comment>
<dbReference type="RefSeq" id="WP_171089279.1">
    <property type="nucleotide sequence ID" value="NZ_CP053069.1"/>
</dbReference>
<accession>A0A6M4GT94</accession>
<feature type="domain" description="Peptidase M20 dimerisation" evidence="4">
    <location>
        <begin position="211"/>
        <end position="304"/>
    </location>
</feature>
<dbReference type="PANTHER" id="PTHR11014">
    <property type="entry name" value="PEPTIDASE M20 FAMILY MEMBER"/>
    <property type="match status" value="1"/>
</dbReference>